<dbReference type="GO" id="GO:0051539">
    <property type="term" value="F:4 iron, 4 sulfur cluster binding"/>
    <property type="evidence" value="ECO:0007669"/>
    <property type="project" value="UniProtKB-KW"/>
</dbReference>
<evidence type="ECO:0000259" key="22">
    <source>
        <dbReference type="Pfam" id="PF18267"/>
    </source>
</evidence>
<evidence type="ECO:0000259" key="18">
    <source>
        <dbReference type="Pfam" id="PF01077"/>
    </source>
</evidence>
<feature type="binding site" description="axial binding residue" evidence="17">
    <location>
        <position position="685"/>
    </location>
    <ligand>
        <name>siroheme</name>
        <dbReference type="ChEBI" id="CHEBI:60052"/>
    </ligand>
    <ligandPart>
        <name>Fe</name>
        <dbReference type="ChEBI" id="CHEBI:18248"/>
    </ligandPart>
</feature>
<evidence type="ECO:0000313" key="23">
    <source>
        <dbReference type="EMBL" id="MZI94117.1"/>
    </source>
</evidence>
<keyword evidence="7" id="KW-0001">2Fe-2S</keyword>
<evidence type="ECO:0000256" key="5">
    <source>
        <dbReference type="ARBA" id="ARBA00022617"/>
    </source>
</evidence>
<dbReference type="CDD" id="cd19944">
    <property type="entry name" value="NirB_Fer2_BFD-like_2"/>
    <property type="match status" value="1"/>
</dbReference>
<dbReference type="InterPro" id="IPR006066">
    <property type="entry name" value="NO2/SO3_Rdtase_FeS/sirohaem_BS"/>
</dbReference>
<sequence>MSKKRIIVVGNGMVGHKFIDNVIQSGSNEYEIITFCEEARLAYDRVHLTSYLTGSTAADLALTTEEYYQTHCIQYRLNAKVATVNPDDRTVTLTDGETLAYDKLILATGSFPFVPPITGNDGEHCHVYRTLEDLDAIEASSQSSTSGVVVGGGLLGLEAANAIKNLGLTTHVVEFAPRLMAVQLDQDGGELLRRKIEAMGVNVHTEKATTEIVAGESARYRMNFADGSHLETDMIVFSAGIRPRDELARNSTISIGERGGIVINNHCQTNYDDIYAIGECALWNNQIFGLVAPGYQMAKVAAQHILTPEQAAEFTGADMSTKLKLLGVDVASIGEVHDKTAGALSYTYKDDIEQVYKRLILSHDKKSIVGAVLVGDAQCYSNLLQLRQNNMTLPETPSVLILPNVAEDESSAMGVDALPDSAVICSCFDVTKGTIVEAVKAGCTTMAELKETTNASTGCGGCSALAKQVLDSELAKLGVEVNNHVCEHFSYSRQELSDLIRVHQIKTFDELLAQYGSGLGCEICKPTVGSILASYWNDYILRQEHIELQDTNDLFLGNMQKDGTYSVVPRIPGGEITAEKLIVLGEVAKDFGLYTKITGGQRIDLFGAQLNDLPLIWRRLVDAGFETGHAYGKSLRTVKSCVGQTWCRYGVQDSMGLAIDLENRYKGLRSPHKLKFAVSGCTRECAEAQSKDIGVIATDKGFNLYICGNGGMRPRHADLFATDLDQATLVKYIDRVLMFYIRTADRLQRTSVWLENLEGGLAYLKEVVIDDKLALCAELEQAMADNIAKYQCEWKTTLETPEKLQRFSHFINSDDRDDNVQFVDIRGQIAPKAHRDDLAIEITQVQ</sequence>
<dbReference type="GO" id="GO:0020037">
    <property type="term" value="F:heme binding"/>
    <property type="evidence" value="ECO:0007669"/>
    <property type="project" value="InterPro"/>
</dbReference>
<dbReference type="FunFam" id="3.30.413.10:FF:000007">
    <property type="entry name" value="Nitrite reductase [NAD(P)H] large subunit"/>
    <property type="match status" value="1"/>
</dbReference>
<dbReference type="Pfam" id="PF03460">
    <property type="entry name" value="NIR_SIR_ferr"/>
    <property type="match status" value="1"/>
</dbReference>
<comment type="similarity">
    <text evidence="3">Belongs to the nitrite and sulfite reductase 4Fe-4S domain family.</text>
</comment>
<keyword evidence="6 16" id="KW-0285">Flavoprotein</keyword>
<feature type="domain" description="FAD/NAD(P)-binding" evidence="21">
    <location>
        <begin position="5"/>
        <end position="303"/>
    </location>
</feature>
<dbReference type="Pfam" id="PF04324">
    <property type="entry name" value="Fer2_BFD"/>
    <property type="match status" value="1"/>
</dbReference>
<feature type="binding site" evidence="17">
    <location>
        <position position="641"/>
    </location>
    <ligand>
        <name>[4Fe-4S] cluster</name>
        <dbReference type="ChEBI" id="CHEBI:49883"/>
    </ligand>
</feature>
<dbReference type="GO" id="GO:0051537">
    <property type="term" value="F:2 iron, 2 sulfur cluster binding"/>
    <property type="evidence" value="ECO:0007669"/>
    <property type="project" value="UniProtKB-KW"/>
</dbReference>
<proteinExistence type="inferred from homology"/>
<dbReference type="InterPro" id="IPR041854">
    <property type="entry name" value="BFD-like_2Fe2S-bd_dom_sf"/>
</dbReference>
<feature type="binding site" evidence="17">
    <location>
        <position position="681"/>
    </location>
    <ligand>
        <name>[4Fe-4S] cluster</name>
        <dbReference type="ChEBI" id="CHEBI:49883"/>
    </ligand>
</feature>
<dbReference type="InterPro" id="IPR012744">
    <property type="entry name" value="Nitri_red_NirB"/>
</dbReference>
<evidence type="ECO:0000313" key="24">
    <source>
        <dbReference type="Proteomes" id="UP000462621"/>
    </source>
</evidence>
<feature type="domain" description="BFD-like [2Fe-2S]-binding" evidence="20">
    <location>
        <begin position="423"/>
        <end position="471"/>
    </location>
</feature>
<feature type="binding site" evidence="17">
    <location>
        <position position="685"/>
    </location>
    <ligand>
        <name>[4Fe-4S] cluster</name>
        <dbReference type="ChEBI" id="CHEBI:49883"/>
    </ligand>
</feature>
<evidence type="ECO:0000256" key="7">
    <source>
        <dbReference type="ARBA" id="ARBA00022714"/>
    </source>
</evidence>
<evidence type="ECO:0000256" key="2">
    <source>
        <dbReference type="ARBA" id="ARBA00005096"/>
    </source>
</evidence>
<evidence type="ECO:0000256" key="14">
    <source>
        <dbReference type="ARBA" id="ARBA00034078"/>
    </source>
</evidence>
<evidence type="ECO:0000259" key="20">
    <source>
        <dbReference type="Pfam" id="PF04324"/>
    </source>
</evidence>
<keyword evidence="4 17" id="KW-0004">4Fe-4S</keyword>
<comment type="cofactor">
    <cofactor evidence="14">
        <name>[2Fe-2S] cluster</name>
        <dbReference type="ChEBI" id="CHEBI:190135"/>
    </cofactor>
</comment>
<dbReference type="AlphaFoldDB" id="A0A7X4RVA2"/>
<dbReference type="GO" id="GO:0042128">
    <property type="term" value="P:nitrate assimilation"/>
    <property type="evidence" value="ECO:0007669"/>
    <property type="project" value="UniProtKB-UniRule"/>
</dbReference>
<comment type="cofactor">
    <cofactor evidence="1 16">
        <name>FAD</name>
        <dbReference type="ChEBI" id="CHEBI:57692"/>
    </cofactor>
</comment>
<evidence type="ECO:0000259" key="21">
    <source>
        <dbReference type="Pfam" id="PF07992"/>
    </source>
</evidence>
<evidence type="ECO:0000256" key="8">
    <source>
        <dbReference type="ARBA" id="ARBA00022723"/>
    </source>
</evidence>
<dbReference type="Gene3D" id="3.30.413.10">
    <property type="entry name" value="Sulfite Reductase Hemoprotein, domain 1"/>
    <property type="match status" value="1"/>
</dbReference>
<dbReference type="PIRSF" id="PIRSF037149">
    <property type="entry name" value="NirB"/>
    <property type="match status" value="1"/>
</dbReference>
<dbReference type="InterPro" id="IPR007419">
    <property type="entry name" value="BFD-like_2Fe2S-bd_dom"/>
</dbReference>
<dbReference type="InterPro" id="IPR052034">
    <property type="entry name" value="NasD-like"/>
</dbReference>
<dbReference type="InterPro" id="IPR006067">
    <property type="entry name" value="NO2/SO3_Rdtase_4Fe4S_dom"/>
</dbReference>
<evidence type="ECO:0000256" key="12">
    <source>
        <dbReference type="ARBA" id="ARBA00023014"/>
    </source>
</evidence>
<evidence type="ECO:0000256" key="13">
    <source>
        <dbReference type="ARBA" id="ARBA00023063"/>
    </source>
</evidence>
<comment type="subunit">
    <text evidence="15">Homodimer which associates with NirD.</text>
</comment>
<keyword evidence="10 23" id="KW-0560">Oxidoreductase</keyword>
<dbReference type="InterPro" id="IPR023753">
    <property type="entry name" value="FAD/NAD-binding_dom"/>
</dbReference>
<dbReference type="Pfam" id="PF18267">
    <property type="entry name" value="Rubredoxin_C"/>
    <property type="match status" value="1"/>
</dbReference>
<evidence type="ECO:0000256" key="11">
    <source>
        <dbReference type="ARBA" id="ARBA00023004"/>
    </source>
</evidence>
<keyword evidence="5 17" id="KW-0349">Heme</keyword>
<dbReference type="InterPro" id="IPR045854">
    <property type="entry name" value="NO2/SO3_Rdtase_4Fe4S_sf"/>
</dbReference>
<dbReference type="InterPro" id="IPR036188">
    <property type="entry name" value="FAD/NAD-bd_sf"/>
</dbReference>
<dbReference type="SUPFAM" id="SSF55124">
    <property type="entry name" value="Nitrite/Sulfite reductase N-terminal domain-like"/>
    <property type="match status" value="1"/>
</dbReference>
<keyword evidence="24" id="KW-1185">Reference proteome</keyword>
<dbReference type="PRINTS" id="PR00411">
    <property type="entry name" value="PNDRDTASEI"/>
</dbReference>
<dbReference type="InterPro" id="IPR016156">
    <property type="entry name" value="FAD/NAD-linked_Rdtase_dimer_sf"/>
</dbReference>
<evidence type="ECO:0000256" key="17">
    <source>
        <dbReference type="PIRSR" id="PIRSR037149-1"/>
    </source>
</evidence>
<keyword evidence="12 17" id="KW-0411">Iron-sulfur</keyword>
<organism evidence="23 24">
    <name type="scientific">Vibrio eleionomae</name>
    <dbReference type="NCBI Taxonomy" id="2653505"/>
    <lineage>
        <taxon>Bacteria</taxon>
        <taxon>Pseudomonadati</taxon>
        <taxon>Pseudomonadota</taxon>
        <taxon>Gammaproteobacteria</taxon>
        <taxon>Vibrionales</taxon>
        <taxon>Vibrionaceae</taxon>
        <taxon>Vibrio</taxon>
    </lineage>
</organism>
<dbReference type="Pfam" id="PF01077">
    <property type="entry name" value="NIR_SIR"/>
    <property type="match status" value="1"/>
</dbReference>
<feature type="domain" description="NADH-rubredoxin oxidoreductase C-terminal" evidence="22">
    <location>
        <begin position="320"/>
        <end position="386"/>
    </location>
</feature>
<evidence type="ECO:0000259" key="19">
    <source>
        <dbReference type="Pfam" id="PF03460"/>
    </source>
</evidence>
<dbReference type="GO" id="GO:0050660">
    <property type="term" value="F:flavin adenine dinucleotide binding"/>
    <property type="evidence" value="ECO:0007669"/>
    <property type="project" value="UniProtKB-UniRule"/>
</dbReference>
<accession>A0A7X4RVA2</accession>
<feature type="binding site" evidence="17">
    <location>
        <position position="647"/>
    </location>
    <ligand>
        <name>[4Fe-4S] cluster</name>
        <dbReference type="ChEBI" id="CHEBI:49883"/>
    </ligand>
</feature>
<dbReference type="UniPathway" id="UPA00653"/>
<reference evidence="23 24" key="1">
    <citation type="submission" date="2019-10" db="EMBL/GenBank/DDBJ databases">
        <title>Vibrio sp. nov. isolated from a shrimp pond.</title>
        <authorList>
            <person name="Gomez-Gil B."/>
            <person name="Enciso-Ibarra J."/>
            <person name="Enciso-Ibarra K."/>
            <person name="Bolan-Mejia C."/>
        </authorList>
    </citation>
    <scope>NUCLEOTIDE SEQUENCE [LARGE SCALE GENOMIC DNA]</scope>
    <source>
        <strain evidence="23 24">CAIM 722</strain>
    </source>
</reference>
<comment type="cofactor">
    <cofactor evidence="17">
        <name>[4Fe-4S] cluster</name>
        <dbReference type="ChEBI" id="CHEBI:49883"/>
    </cofactor>
    <text evidence="17">Binds 1 [4Fe-4S] cluster per subunit.</text>
</comment>
<keyword evidence="9 16" id="KW-0274">FAD</keyword>
<dbReference type="GO" id="GO:0046872">
    <property type="term" value="F:metal ion binding"/>
    <property type="evidence" value="ECO:0007669"/>
    <property type="project" value="UniProtKB-KW"/>
</dbReference>
<name>A0A7X4RVA2_9VIBR</name>
<dbReference type="InterPro" id="IPR005117">
    <property type="entry name" value="NiRdtase/SiRdtase_haem-b_fer"/>
</dbReference>
<dbReference type="InterPro" id="IPR041575">
    <property type="entry name" value="Rubredoxin_C"/>
</dbReference>
<feature type="domain" description="Nitrite/Sulfite reductase ferredoxin-like" evidence="19">
    <location>
        <begin position="560"/>
        <end position="621"/>
    </location>
</feature>
<dbReference type="PANTHER" id="PTHR43809:SF1">
    <property type="entry name" value="NITRITE REDUCTASE (NADH) LARGE SUBUNIT"/>
    <property type="match status" value="1"/>
</dbReference>
<evidence type="ECO:0000256" key="9">
    <source>
        <dbReference type="ARBA" id="ARBA00022827"/>
    </source>
</evidence>
<comment type="caution">
    <text evidence="23">The sequence shown here is derived from an EMBL/GenBank/DDBJ whole genome shotgun (WGS) entry which is preliminary data.</text>
</comment>
<dbReference type="GO" id="GO:0050661">
    <property type="term" value="F:NADP binding"/>
    <property type="evidence" value="ECO:0007669"/>
    <property type="project" value="UniProtKB-UniRule"/>
</dbReference>
<dbReference type="InterPro" id="IPR036136">
    <property type="entry name" value="Nit/Sulf_reduc_fer-like_dom_sf"/>
</dbReference>
<dbReference type="SUPFAM" id="SSF51905">
    <property type="entry name" value="FAD/NAD(P)-binding domain"/>
    <property type="match status" value="2"/>
</dbReference>
<evidence type="ECO:0000256" key="16">
    <source>
        <dbReference type="PIRNR" id="PIRNR037149"/>
    </source>
</evidence>
<dbReference type="GO" id="GO:0106316">
    <property type="term" value="F:nitrite reductase (NADH) activity"/>
    <property type="evidence" value="ECO:0007669"/>
    <property type="project" value="UniProtKB-EC"/>
</dbReference>
<evidence type="ECO:0000256" key="15">
    <source>
        <dbReference type="ARBA" id="ARBA00064211"/>
    </source>
</evidence>
<keyword evidence="8 17" id="KW-0479">Metal-binding</keyword>
<dbReference type="FunFam" id="1.10.10.1100:FF:000002">
    <property type="entry name" value="Nitrite reductase large subunit"/>
    <property type="match status" value="1"/>
</dbReference>
<keyword evidence="13 16" id="KW-0534">Nitrate assimilation</keyword>
<dbReference type="Gene3D" id="3.30.390.30">
    <property type="match status" value="1"/>
</dbReference>
<evidence type="ECO:0000256" key="3">
    <source>
        <dbReference type="ARBA" id="ARBA00010429"/>
    </source>
</evidence>
<dbReference type="EMBL" id="WEKT01000023">
    <property type="protein sequence ID" value="MZI94117.1"/>
    <property type="molecule type" value="Genomic_DNA"/>
</dbReference>
<dbReference type="PROSITE" id="PS00365">
    <property type="entry name" value="NIR_SIR"/>
    <property type="match status" value="1"/>
</dbReference>
<comment type="pathway">
    <text evidence="2">Nitrogen metabolism; nitrate reduction (assimilation).</text>
</comment>
<dbReference type="NCBIfam" id="TIGR02374">
    <property type="entry name" value="nitri_red_nirB"/>
    <property type="match status" value="1"/>
</dbReference>
<dbReference type="NCBIfam" id="NF011565">
    <property type="entry name" value="PRK14989.1"/>
    <property type="match status" value="1"/>
</dbReference>
<dbReference type="PRINTS" id="PR00368">
    <property type="entry name" value="FADPNR"/>
</dbReference>
<protein>
    <submittedName>
        <fullName evidence="23">Nitrite reductase large subunit</fullName>
        <ecNumber evidence="23">1.7.1.15</ecNumber>
    </submittedName>
</protein>
<dbReference type="Gene3D" id="1.10.10.1100">
    <property type="entry name" value="BFD-like [2Fe-2S]-binding domain"/>
    <property type="match status" value="1"/>
</dbReference>
<evidence type="ECO:0000256" key="10">
    <source>
        <dbReference type="ARBA" id="ARBA00023002"/>
    </source>
</evidence>
<dbReference type="RefSeq" id="WP_161156216.1">
    <property type="nucleotide sequence ID" value="NZ_WEKT01000023.1"/>
</dbReference>
<evidence type="ECO:0000256" key="4">
    <source>
        <dbReference type="ARBA" id="ARBA00022485"/>
    </source>
</evidence>
<dbReference type="Pfam" id="PF07992">
    <property type="entry name" value="Pyr_redox_2"/>
    <property type="match status" value="1"/>
</dbReference>
<keyword evidence="11 17" id="KW-0408">Iron</keyword>
<comment type="cofactor">
    <cofactor evidence="17">
        <name>siroheme</name>
        <dbReference type="ChEBI" id="CHEBI:60052"/>
    </cofactor>
    <text evidence="17">Binds 1 siroheme per subunit.</text>
</comment>
<dbReference type="EC" id="1.7.1.15" evidence="23"/>
<evidence type="ECO:0000256" key="6">
    <source>
        <dbReference type="ARBA" id="ARBA00022630"/>
    </source>
</evidence>
<dbReference type="InterPro" id="IPR017121">
    <property type="entry name" value="Nitrite_Rdtase_lsu"/>
</dbReference>
<evidence type="ECO:0000256" key="1">
    <source>
        <dbReference type="ARBA" id="ARBA00001974"/>
    </source>
</evidence>
<dbReference type="PRINTS" id="PR00397">
    <property type="entry name" value="SIROHAEM"/>
</dbReference>
<dbReference type="Proteomes" id="UP000462621">
    <property type="component" value="Unassembled WGS sequence"/>
</dbReference>
<dbReference type="PANTHER" id="PTHR43809">
    <property type="entry name" value="NITRITE REDUCTASE (NADH) LARGE SUBUNIT"/>
    <property type="match status" value="1"/>
</dbReference>
<dbReference type="GO" id="GO:0015980">
    <property type="term" value="P:energy derivation by oxidation of organic compounds"/>
    <property type="evidence" value="ECO:0007669"/>
    <property type="project" value="UniProtKB-ARBA"/>
</dbReference>
<gene>
    <name evidence="23" type="primary">nirB</name>
    <name evidence="23" type="ORF">F9817_13030</name>
</gene>
<dbReference type="FunFam" id="3.50.50.60:FF:000033">
    <property type="entry name" value="Nitrite reductase [NAD(P)H], large subunit"/>
    <property type="match status" value="1"/>
</dbReference>
<dbReference type="Gene3D" id="3.50.50.60">
    <property type="entry name" value="FAD/NAD(P)-binding domain"/>
    <property type="match status" value="2"/>
</dbReference>
<feature type="domain" description="Nitrite/sulphite reductase 4Fe-4S" evidence="18">
    <location>
        <begin position="632"/>
        <end position="768"/>
    </location>
</feature>
<dbReference type="SUPFAM" id="SSF56014">
    <property type="entry name" value="Nitrite and sulphite reductase 4Fe-4S domain-like"/>
    <property type="match status" value="1"/>
</dbReference>